<dbReference type="Pfam" id="PF01547">
    <property type="entry name" value="SBP_bac_1"/>
    <property type="match status" value="1"/>
</dbReference>
<dbReference type="RefSeq" id="WP_197351237.1">
    <property type="nucleotide sequence ID" value="NZ_CP048882.1"/>
</dbReference>
<evidence type="ECO:0000313" key="5">
    <source>
        <dbReference type="EMBL" id="QPP07436.1"/>
    </source>
</evidence>
<feature type="chain" id="PRO_5032588497" evidence="4">
    <location>
        <begin position="30"/>
        <end position="427"/>
    </location>
</feature>
<dbReference type="InterPro" id="IPR050490">
    <property type="entry name" value="Bact_solute-bd_prot1"/>
</dbReference>
<gene>
    <name evidence="5" type="ORF">G4Z16_14775</name>
</gene>
<dbReference type="PANTHER" id="PTHR43649:SF34">
    <property type="entry name" value="ABC TRANSPORTER PERIPLASMIC-BINDING PROTEIN YCJN-RELATED"/>
    <property type="match status" value="1"/>
</dbReference>
<dbReference type="Gene3D" id="3.40.190.10">
    <property type="entry name" value="Periplasmic binding protein-like II"/>
    <property type="match status" value="2"/>
</dbReference>
<protein>
    <submittedName>
        <fullName evidence="5">ABC transporter substrate-binding protein</fullName>
    </submittedName>
</protein>
<keyword evidence="2" id="KW-0813">Transport</keyword>
<dbReference type="InterPro" id="IPR006059">
    <property type="entry name" value="SBP"/>
</dbReference>
<evidence type="ECO:0000256" key="1">
    <source>
        <dbReference type="ARBA" id="ARBA00008520"/>
    </source>
</evidence>
<dbReference type="KEGG" id="sbat:G4Z16_14775"/>
<evidence type="ECO:0000256" key="2">
    <source>
        <dbReference type="ARBA" id="ARBA00022448"/>
    </source>
</evidence>
<dbReference type="PANTHER" id="PTHR43649">
    <property type="entry name" value="ARABINOSE-BINDING PROTEIN-RELATED"/>
    <property type="match status" value="1"/>
</dbReference>
<feature type="signal peptide" evidence="4">
    <location>
        <begin position="1"/>
        <end position="29"/>
    </location>
</feature>
<accession>A0A7T1WSE1</accession>
<dbReference type="AlphaFoldDB" id="A0A7T1WSE1"/>
<evidence type="ECO:0000313" key="6">
    <source>
        <dbReference type="Proteomes" id="UP000595046"/>
    </source>
</evidence>
<proteinExistence type="inferred from homology"/>
<evidence type="ECO:0000256" key="3">
    <source>
        <dbReference type="ARBA" id="ARBA00022729"/>
    </source>
</evidence>
<keyword evidence="3 4" id="KW-0732">Signal</keyword>
<dbReference type="CDD" id="cd14750">
    <property type="entry name" value="PBP2_TMBP"/>
    <property type="match status" value="1"/>
</dbReference>
<reference evidence="6" key="1">
    <citation type="submission" date="2020-02" db="EMBL/GenBank/DDBJ databases">
        <title>Streptomyces sp. ASO4wet.</title>
        <authorList>
            <person name="Risdian C."/>
            <person name="Landwehr W."/>
            <person name="Schupp P."/>
            <person name="Wink J."/>
        </authorList>
    </citation>
    <scope>NUCLEOTIDE SEQUENCE [LARGE SCALE GENOMIC DNA]</scope>
    <source>
        <strain evidence="6">ASO4wet</strain>
    </source>
</reference>
<dbReference type="SUPFAM" id="SSF53850">
    <property type="entry name" value="Periplasmic binding protein-like II"/>
    <property type="match status" value="1"/>
</dbReference>
<keyword evidence="6" id="KW-1185">Reference proteome</keyword>
<sequence>MRAIERRLLPCTAVTAALTLLGGCGPSTASDGSGTDAKERGPITFVSGKNTSGTVEKLIKRWNDRHPGEKVTFIGLPEDSEEQRAKMIRNARLKADTYTVLTLDVVWTAEFAANRWIDELPKSSFPFDKTLGPINGTAKYRDKLFAMPYTSDGALLYYRSDLLEKANIEPPKTWDEMREACDEVLPKQKGMSCYGGQFEKYEGLTVNFSEAVNSAGGQVTDAKGNPHLDTPEAKRGLDNLIKGFRDGTMPENGIKFMEENGRQDFEKERLLFYRNWPYQYGVSNTKAKGNKVVDKFGVAPIPGEKGTGASSLGGHNLALSSTARNKATALDFMRYVTSEEGARLRLTKATQAPVFAKLYDDPKLAEDFPWLPVLKKSIVGAEPRPRVVRYGDASKVIQQEVHAALTGKKSSAAALESLQKKLNALKP</sequence>
<name>A0A7T1WSE1_9ACTN</name>
<dbReference type="PROSITE" id="PS51257">
    <property type="entry name" value="PROKAR_LIPOPROTEIN"/>
    <property type="match status" value="1"/>
</dbReference>
<evidence type="ECO:0000256" key="4">
    <source>
        <dbReference type="SAM" id="SignalP"/>
    </source>
</evidence>
<dbReference type="Proteomes" id="UP000595046">
    <property type="component" value="Chromosome"/>
</dbReference>
<organism evidence="5 6">
    <name type="scientific">Streptomyces bathyalis</name>
    <dbReference type="NCBI Taxonomy" id="2710756"/>
    <lineage>
        <taxon>Bacteria</taxon>
        <taxon>Bacillati</taxon>
        <taxon>Actinomycetota</taxon>
        <taxon>Actinomycetes</taxon>
        <taxon>Kitasatosporales</taxon>
        <taxon>Streptomycetaceae</taxon>
        <taxon>Streptomyces</taxon>
    </lineage>
</organism>
<comment type="similarity">
    <text evidence="1">Belongs to the bacterial solute-binding protein 1 family.</text>
</comment>
<dbReference type="EMBL" id="CP048882">
    <property type="protein sequence ID" value="QPP07436.1"/>
    <property type="molecule type" value="Genomic_DNA"/>
</dbReference>